<dbReference type="SMART" id="SM00209">
    <property type="entry name" value="TSP1"/>
    <property type="match status" value="1"/>
</dbReference>
<reference evidence="10 11" key="1">
    <citation type="journal article" date="2013" name="Nature">
        <title>Insights into bilaterian evolution from three spiralian genomes.</title>
        <authorList>
            <person name="Simakov O."/>
            <person name="Marletaz F."/>
            <person name="Cho S.J."/>
            <person name="Edsinger-Gonzales E."/>
            <person name="Havlak P."/>
            <person name="Hellsten U."/>
            <person name="Kuo D.H."/>
            <person name="Larsson T."/>
            <person name="Lv J."/>
            <person name="Arendt D."/>
            <person name="Savage R."/>
            <person name="Osoegawa K."/>
            <person name="de Jong P."/>
            <person name="Grimwood J."/>
            <person name="Chapman J.A."/>
            <person name="Shapiro H."/>
            <person name="Aerts A."/>
            <person name="Otillar R.P."/>
            <person name="Terry A.Y."/>
            <person name="Boore J.L."/>
            <person name="Grigoriev I.V."/>
            <person name="Lindberg D.R."/>
            <person name="Seaver E.C."/>
            <person name="Weisblat D.A."/>
            <person name="Putnam N.H."/>
            <person name="Rokhsar D.S."/>
        </authorList>
    </citation>
    <scope>NUCLEOTIDE SEQUENCE [LARGE SCALE GENOMIC DNA]</scope>
</reference>
<evidence type="ECO:0000256" key="1">
    <source>
        <dbReference type="ARBA" id="ARBA00004498"/>
    </source>
</evidence>
<dbReference type="Pfam" id="PF06468">
    <property type="entry name" value="Spond_N"/>
    <property type="match status" value="1"/>
</dbReference>
<dbReference type="HOGENOM" id="CLU_034407_0_0_1"/>
<comment type="subcellular location">
    <subcellularLocation>
        <location evidence="1">Secreted</location>
        <location evidence="1">Extracellular space</location>
        <location evidence="1">Extracellular matrix</location>
    </subcellularLocation>
</comment>
<evidence type="ECO:0000256" key="6">
    <source>
        <dbReference type="ARBA" id="ARBA00022889"/>
    </source>
</evidence>
<evidence type="ECO:0000256" key="2">
    <source>
        <dbReference type="ARBA" id="ARBA00022525"/>
    </source>
</evidence>
<dbReference type="OrthoDB" id="6090599at2759"/>
<dbReference type="InterPro" id="IPR038678">
    <property type="entry name" value="Spondin_N_sf"/>
</dbReference>
<evidence type="ECO:0000313" key="10">
    <source>
        <dbReference type="EMBL" id="ESO90983.1"/>
    </source>
</evidence>
<dbReference type="NCBIfam" id="NF038123">
    <property type="entry name" value="NF038123_dom"/>
    <property type="match status" value="1"/>
</dbReference>
<dbReference type="PANTHER" id="PTHR11311:SF15">
    <property type="entry name" value="SPONDIN-2"/>
    <property type="match status" value="1"/>
</dbReference>
<keyword evidence="6" id="KW-0130">Cell adhesion</keyword>
<dbReference type="OMA" id="PQDRITQ"/>
<dbReference type="KEGG" id="lgi:LOTGIDRAFT_217518"/>
<dbReference type="InterPro" id="IPR051418">
    <property type="entry name" value="Spondin/Thrombospondin_T1"/>
</dbReference>
<feature type="domain" description="Spondin" evidence="9">
    <location>
        <begin position="1"/>
        <end position="176"/>
    </location>
</feature>
<keyword evidence="5" id="KW-0732">Signal</keyword>
<dbReference type="InterPro" id="IPR000884">
    <property type="entry name" value="TSP1_rpt"/>
</dbReference>
<dbReference type="InterPro" id="IPR009465">
    <property type="entry name" value="Spondin_N"/>
</dbReference>
<dbReference type="FunFam" id="2.20.100.10:FF:000019">
    <property type="entry name" value="Thrombospondin type 1 domain containing 7A"/>
    <property type="match status" value="1"/>
</dbReference>
<name>V3ZI86_LOTGI</name>
<dbReference type="AlphaFoldDB" id="V3ZI86"/>
<protein>
    <recommendedName>
        <fullName evidence="9">Spondin domain-containing protein</fullName>
    </recommendedName>
</protein>
<keyword evidence="3" id="KW-0272">Extracellular matrix</keyword>
<dbReference type="Proteomes" id="UP000030746">
    <property type="component" value="Unassembled WGS sequence"/>
</dbReference>
<dbReference type="GO" id="GO:0046872">
    <property type="term" value="F:metal ion binding"/>
    <property type="evidence" value="ECO:0007669"/>
    <property type="project" value="UniProtKB-KW"/>
</dbReference>
<dbReference type="RefSeq" id="XP_009058254.1">
    <property type="nucleotide sequence ID" value="XM_009060006.1"/>
</dbReference>
<dbReference type="PROSITE" id="PS50092">
    <property type="entry name" value="TSP1"/>
    <property type="match status" value="1"/>
</dbReference>
<dbReference type="Pfam" id="PF19028">
    <property type="entry name" value="TSP1_spondin"/>
    <property type="match status" value="1"/>
</dbReference>
<dbReference type="InterPro" id="IPR036383">
    <property type="entry name" value="TSP1_rpt_sf"/>
</dbReference>
<evidence type="ECO:0000256" key="7">
    <source>
        <dbReference type="ARBA" id="ARBA00023157"/>
    </source>
</evidence>
<dbReference type="STRING" id="225164.V3ZI86"/>
<dbReference type="SUPFAM" id="SSF82895">
    <property type="entry name" value="TSP-1 type 1 repeat"/>
    <property type="match status" value="1"/>
</dbReference>
<keyword evidence="4" id="KW-0479">Metal-binding</keyword>
<dbReference type="GO" id="GO:0007155">
    <property type="term" value="P:cell adhesion"/>
    <property type="evidence" value="ECO:0007669"/>
    <property type="project" value="UniProtKB-KW"/>
</dbReference>
<keyword evidence="8" id="KW-0325">Glycoprotein</keyword>
<evidence type="ECO:0000256" key="3">
    <source>
        <dbReference type="ARBA" id="ARBA00022530"/>
    </source>
</evidence>
<accession>V3ZI86</accession>
<keyword evidence="11" id="KW-1185">Reference proteome</keyword>
<sequence length="322" mass="37519">MYEVSFFGDWSRKAFPKMYPRYRPHAQWSKLVGRTHDSTYKLFRVGELATPTLQKFTEEGNSRMLEFEAQGFNGTLDSFTAAPIRNGVGRTSVRVMANGKYNRISFIVKIVPSPDWFVGIDNVDLCRAGRWRRRIHMTMRPLDGGTDKGLTYTSPNWPTHPQEPVYHILPTKPRHPASPFYNPKQEKVPKIAHVNMMEMATRRPYKCETVHMIPCNRSYWIFYIAVIKDCLVTQWGSWGPCSKTCGFGVRIRKRQIIQQEENGGTACPRVSVETLCGSMRTCGWKHFSMFAQHSPRRRRRRRHHQKSTNSYAPVHIRYRPAY</sequence>
<evidence type="ECO:0000256" key="5">
    <source>
        <dbReference type="ARBA" id="ARBA00022729"/>
    </source>
</evidence>
<dbReference type="InterPro" id="IPR044004">
    <property type="entry name" value="TSP1_spondin_dom"/>
</dbReference>
<dbReference type="CTD" id="20246719"/>
<evidence type="ECO:0000256" key="4">
    <source>
        <dbReference type="ARBA" id="ARBA00022723"/>
    </source>
</evidence>
<keyword evidence="2" id="KW-0964">Secreted</keyword>
<dbReference type="Gene3D" id="2.20.100.10">
    <property type="entry name" value="Thrombospondin type-1 (TSP1) repeat"/>
    <property type="match status" value="1"/>
</dbReference>
<keyword evidence="7" id="KW-1015">Disulfide bond</keyword>
<dbReference type="GeneID" id="20246719"/>
<evidence type="ECO:0000259" key="9">
    <source>
        <dbReference type="PROSITE" id="PS51020"/>
    </source>
</evidence>
<dbReference type="PANTHER" id="PTHR11311">
    <property type="entry name" value="SPONDIN"/>
    <property type="match status" value="1"/>
</dbReference>
<proteinExistence type="predicted"/>
<dbReference type="Gene3D" id="2.60.40.2130">
    <property type="entry name" value="F-spondin domain"/>
    <property type="match status" value="1"/>
</dbReference>
<dbReference type="EMBL" id="KB202284">
    <property type="protein sequence ID" value="ESO90983.1"/>
    <property type="molecule type" value="Genomic_DNA"/>
</dbReference>
<evidence type="ECO:0000256" key="8">
    <source>
        <dbReference type="ARBA" id="ARBA00023180"/>
    </source>
</evidence>
<organism evidence="10 11">
    <name type="scientific">Lottia gigantea</name>
    <name type="common">Giant owl limpet</name>
    <dbReference type="NCBI Taxonomy" id="225164"/>
    <lineage>
        <taxon>Eukaryota</taxon>
        <taxon>Metazoa</taxon>
        <taxon>Spiralia</taxon>
        <taxon>Lophotrochozoa</taxon>
        <taxon>Mollusca</taxon>
        <taxon>Gastropoda</taxon>
        <taxon>Patellogastropoda</taxon>
        <taxon>Lottioidea</taxon>
        <taxon>Lottiidae</taxon>
        <taxon>Lottia</taxon>
    </lineage>
</organism>
<gene>
    <name evidence="10" type="ORF">LOTGIDRAFT_217518</name>
</gene>
<evidence type="ECO:0000313" key="11">
    <source>
        <dbReference type="Proteomes" id="UP000030746"/>
    </source>
</evidence>
<dbReference type="PROSITE" id="PS51020">
    <property type="entry name" value="SPONDIN"/>
    <property type="match status" value="1"/>
</dbReference>